<keyword evidence="8" id="KW-1185">Reference proteome</keyword>
<evidence type="ECO:0000259" key="4">
    <source>
        <dbReference type="Pfam" id="PF13102"/>
    </source>
</evidence>
<dbReference type="Gene3D" id="1.10.150.130">
    <property type="match status" value="1"/>
</dbReference>
<dbReference type="InterPro" id="IPR013762">
    <property type="entry name" value="Integrase-like_cat_sf"/>
</dbReference>
<organism evidence="5 7">
    <name type="scientific">Formosa algae</name>
    <dbReference type="NCBI Taxonomy" id="225843"/>
    <lineage>
        <taxon>Bacteria</taxon>
        <taxon>Pseudomonadati</taxon>
        <taxon>Bacteroidota</taxon>
        <taxon>Flavobacteriia</taxon>
        <taxon>Flavobacteriales</taxon>
        <taxon>Flavobacteriaceae</taxon>
        <taxon>Formosa</taxon>
    </lineage>
</organism>
<dbReference type="Pfam" id="PF13102">
    <property type="entry name" value="Phage_int_SAM_5"/>
    <property type="match status" value="1"/>
</dbReference>
<feature type="domain" description="Phage integrase SAM-like" evidence="4">
    <location>
        <begin position="123"/>
        <end position="216"/>
    </location>
</feature>
<dbReference type="EMBL" id="JAUSUU010000012">
    <property type="protein sequence ID" value="MDQ0336887.1"/>
    <property type="molecule type" value="Genomic_DNA"/>
</dbReference>
<dbReference type="GO" id="GO:0003677">
    <property type="term" value="F:DNA binding"/>
    <property type="evidence" value="ECO:0007669"/>
    <property type="project" value="UniProtKB-KW"/>
</dbReference>
<gene>
    <name evidence="5" type="ORF">J2Z56_002323</name>
    <name evidence="6" type="ORF">J2Z57_003346</name>
</gene>
<dbReference type="InterPro" id="IPR011010">
    <property type="entry name" value="DNA_brk_join_enz"/>
</dbReference>
<evidence type="ECO:0000313" key="7">
    <source>
        <dbReference type="Proteomes" id="UP001138672"/>
    </source>
</evidence>
<dbReference type="RefSeq" id="WP_057782662.1">
    <property type="nucleotide sequence ID" value="NZ_JAGGJQ010000006.1"/>
</dbReference>
<dbReference type="GO" id="GO:0006310">
    <property type="term" value="P:DNA recombination"/>
    <property type="evidence" value="ECO:0007669"/>
    <property type="project" value="UniProtKB-KW"/>
</dbReference>
<dbReference type="GO" id="GO:0015074">
    <property type="term" value="P:DNA integration"/>
    <property type="evidence" value="ECO:0007669"/>
    <property type="project" value="InterPro"/>
</dbReference>
<dbReference type="InterPro" id="IPR002104">
    <property type="entry name" value="Integrase_catalytic"/>
</dbReference>
<dbReference type="Proteomes" id="UP001138672">
    <property type="component" value="Unassembled WGS sequence"/>
</dbReference>
<evidence type="ECO:0000313" key="8">
    <source>
        <dbReference type="Proteomes" id="UP001231587"/>
    </source>
</evidence>
<dbReference type="Gene3D" id="1.10.443.10">
    <property type="entry name" value="Intergrase catalytic core"/>
    <property type="match status" value="1"/>
</dbReference>
<dbReference type="Proteomes" id="UP001231587">
    <property type="component" value="Unassembled WGS sequence"/>
</dbReference>
<dbReference type="SUPFAM" id="SSF56349">
    <property type="entry name" value="DNA breaking-rejoining enzymes"/>
    <property type="match status" value="1"/>
</dbReference>
<name>A0A9X1CCM1_9FLAO</name>
<keyword evidence="1" id="KW-0238">DNA-binding</keyword>
<evidence type="ECO:0000313" key="6">
    <source>
        <dbReference type="EMBL" id="MDQ0336887.1"/>
    </source>
</evidence>
<dbReference type="InterPro" id="IPR025269">
    <property type="entry name" value="SAM-like_dom"/>
</dbReference>
<evidence type="ECO:0000313" key="5">
    <source>
        <dbReference type="EMBL" id="MBP1840395.1"/>
    </source>
</evidence>
<comment type="caution">
    <text evidence="5">The sequence shown here is derived from an EMBL/GenBank/DDBJ whole genome shotgun (WGS) entry which is preliminary data.</text>
</comment>
<proteinExistence type="predicted"/>
<evidence type="ECO:0000259" key="3">
    <source>
        <dbReference type="Pfam" id="PF00589"/>
    </source>
</evidence>
<dbReference type="Pfam" id="PF00589">
    <property type="entry name" value="Phage_integrase"/>
    <property type="match status" value="1"/>
</dbReference>
<protein>
    <submittedName>
        <fullName evidence="5">Integrase</fullName>
    </submittedName>
</protein>
<keyword evidence="2" id="KW-0233">DNA recombination</keyword>
<accession>A0A9X1CCM1</accession>
<dbReference type="OrthoDB" id="892893at2"/>
<dbReference type="AlphaFoldDB" id="A0A9X1CCM1"/>
<feature type="domain" description="Tyr recombinase" evidence="3">
    <location>
        <begin position="231"/>
        <end position="408"/>
    </location>
</feature>
<sequence>MATINFLFRSTRKKAPLTARLLFRDENKEDYTLSAKTKYFVDAEYWKNHTKKKCNEVADFKNKQFEVNAELQKIENFIIDAFNNENITEVTKDWFENQMHLYYNPIDEVKQSDILTDAIQSIIDEAETRKNAKGGIGLSKSRINNLVSLKKTVAEYQGKNKLKVKDINVNFGKDFLKFLLEKKKYQKSTALKKVADLKTVCNDAELNGIETNIQYKKINSTKPNNENILYLSPLELEKISNAELTKDAHLNARKWLLLGCNLGQRGNDLLQLNENNFVTRNGYEVIELKQQKTDKNVTIPVLETTKEIIKSGLPYHISIQKFNKHIKEICKEANIDEKIQGSKITVIEKGKGNTEKRKINGLYPKWELMSSHVCRRSFATNLYGTLPTPLIMQITAHSSEKMLLNYIGKSALDYAQQIADFYTLQAIKENKENPMTVIKNVSNQN</sequence>
<reference evidence="5" key="1">
    <citation type="submission" date="2021-03" db="EMBL/GenBank/DDBJ databases">
        <title>Genomic Encyclopedia of Type Strains, Phase IV (KMG-IV): sequencing the most valuable type-strain genomes for metagenomic binning, comparative biology and taxonomic classification.</title>
        <authorList>
            <person name="Goeker M."/>
        </authorList>
    </citation>
    <scope>NUCLEOTIDE SEQUENCE</scope>
    <source>
        <strain evidence="5">DSM 15523</strain>
        <strain evidence="6 8">DSM 16476</strain>
    </source>
</reference>
<dbReference type="EMBL" id="JAGGJQ010000006">
    <property type="protein sequence ID" value="MBP1840395.1"/>
    <property type="molecule type" value="Genomic_DNA"/>
</dbReference>
<evidence type="ECO:0000256" key="2">
    <source>
        <dbReference type="ARBA" id="ARBA00023172"/>
    </source>
</evidence>
<evidence type="ECO:0000256" key="1">
    <source>
        <dbReference type="ARBA" id="ARBA00023125"/>
    </source>
</evidence>
<dbReference type="InterPro" id="IPR010998">
    <property type="entry name" value="Integrase_recombinase_N"/>
</dbReference>